<keyword evidence="10" id="KW-1185">Reference proteome</keyword>
<name>A0ABN2V027_9MICC</name>
<keyword evidence="2" id="KW-1003">Cell membrane</keyword>
<keyword evidence="4 8" id="KW-0812">Transmembrane</keyword>
<comment type="subcellular location">
    <subcellularLocation>
        <location evidence="1">Cell membrane</location>
        <topology evidence="1">Multi-pass membrane protein</topology>
    </subcellularLocation>
</comment>
<evidence type="ECO:0000256" key="3">
    <source>
        <dbReference type="ARBA" id="ARBA00022679"/>
    </source>
</evidence>
<evidence type="ECO:0000256" key="2">
    <source>
        <dbReference type="ARBA" id="ARBA00022475"/>
    </source>
</evidence>
<dbReference type="RefSeq" id="WP_343960034.1">
    <property type="nucleotide sequence ID" value="NZ_BAAAMN010000069.1"/>
</dbReference>
<feature type="transmembrane region" description="Helical" evidence="8">
    <location>
        <begin position="229"/>
        <end position="257"/>
    </location>
</feature>
<keyword evidence="5 8" id="KW-1133">Transmembrane helix</keyword>
<feature type="transmembrane region" description="Helical" evidence="8">
    <location>
        <begin position="7"/>
        <end position="25"/>
    </location>
</feature>
<dbReference type="Pfam" id="PF09594">
    <property type="entry name" value="GT87"/>
    <property type="match status" value="1"/>
</dbReference>
<evidence type="ECO:0000256" key="6">
    <source>
        <dbReference type="ARBA" id="ARBA00023136"/>
    </source>
</evidence>
<dbReference type="InterPro" id="IPR018584">
    <property type="entry name" value="GT87"/>
</dbReference>
<dbReference type="EMBL" id="BAAAMN010000069">
    <property type="protein sequence ID" value="GAA2046182.1"/>
    <property type="molecule type" value="Genomic_DNA"/>
</dbReference>
<protein>
    <recommendedName>
        <fullName evidence="11">DUF2029 domain-containing protein</fullName>
    </recommendedName>
</protein>
<dbReference type="Proteomes" id="UP001501461">
    <property type="component" value="Unassembled WGS sequence"/>
</dbReference>
<proteinExistence type="inferred from homology"/>
<organism evidence="9 10">
    <name type="scientific">Yaniella flava</name>
    <dbReference type="NCBI Taxonomy" id="287930"/>
    <lineage>
        <taxon>Bacteria</taxon>
        <taxon>Bacillati</taxon>
        <taxon>Actinomycetota</taxon>
        <taxon>Actinomycetes</taxon>
        <taxon>Micrococcales</taxon>
        <taxon>Micrococcaceae</taxon>
        <taxon>Yaniella</taxon>
    </lineage>
</organism>
<feature type="transmembrane region" description="Helical" evidence="8">
    <location>
        <begin position="134"/>
        <end position="153"/>
    </location>
</feature>
<evidence type="ECO:0000256" key="4">
    <source>
        <dbReference type="ARBA" id="ARBA00022692"/>
    </source>
</evidence>
<evidence type="ECO:0000256" key="1">
    <source>
        <dbReference type="ARBA" id="ARBA00004651"/>
    </source>
</evidence>
<gene>
    <name evidence="9" type="ORF">GCM10009720_28830</name>
</gene>
<comment type="caution">
    <text evidence="9">The sequence shown here is derived from an EMBL/GenBank/DDBJ whole genome shotgun (WGS) entry which is preliminary data.</text>
</comment>
<keyword evidence="3" id="KW-0808">Transferase</keyword>
<sequence>MPNGLPYNYGPAGILLFVGMSLFHIEIAFLLWSIVQLLILCWVIQCLVSARYVARKDVLTWFCVFIPTTILAQDMLWGQINIVLMAPCLDGVLIAHDRAKPILTGSLVWVATAIKLTPGLFIIFFLISKRWKEAVWACLIGTAATLLAGIFFMEDFWRFFSDTLWNLSDRVALGENFDTLGNNSLQGTAAYLGITGWPVVVAVRVTAVAGLAAAVYINHRSGLLPAMLCIGLLSPLLSPISWIHHFVFMLPALAYLWSRIKP</sequence>
<evidence type="ECO:0000256" key="5">
    <source>
        <dbReference type="ARBA" id="ARBA00022989"/>
    </source>
</evidence>
<evidence type="ECO:0000256" key="8">
    <source>
        <dbReference type="SAM" id="Phobius"/>
    </source>
</evidence>
<comment type="similarity">
    <text evidence="7">Belongs to the glycosyltransferase 87 family.</text>
</comment>
<accession>A0ABN2V027</accession>
<evidence type="ECO:0000313" key="9">
    <source>
        <dbReference type="EMBL" id="GAA2046182.1"/>
    </source>
</evidence>
<evidence type="ECO:0000256" key="7">
    <source>
        <dbReference type="ARBA" id="ARBA00024033"/>
    </source>
</evidence>
<reference evidence="9 10" key="1">
    <citation type="journal article" date="2019" name="Int. J. Syst. Evol. Microbiol.">
        <title>The Global Catalogue of Microorganisms (GCM) 10K type strain sequencing project: providing services to taxonomists for standard genome sequencing and annotation.</title>
        <authorList>
            <consortium name="The Broad Institute Genomics Platform"/>
            <consortium name="The Broad Institute Genome Sequencing Center for Infectious Disease"/>
            <person name="Wu L."/>
            <person name="Ma J."/>
        </authorList>
    </citation>
    <scope>NUCLEOTIDE SEQUENCE [LARGE SCALE GENOMIC DNA]</scope>
    <source>
        <strain evidence="9 10">JCM 13595</strain>
    </source>
</reference>
<evidence type="ECO:0000313" key="10">
    <source>
        <dbReference type="Proteomes" id="UP001501461"/>
    </source>
</evidence>
<feature type="transmembrane region" description="Helical" evidence="8">
    <location>
        <begin position="189"/>
        <end position="217"/>
    </location>
</feature>
<keyword evidence="6 8" id="KW-0472">Membrane</keyword>
<feature type="transmembrane region" description="Helical" evidence="8">
    <location>
        <begin position="31"/>
        <end position="54"/>
    </location>
</feature>
<evidence type="ECO:0008006" key="11">
    <source>
        <dbReference type="Google" id="ProtNLM"/>
    </source>
</evidence>
<feature type="transmembrane region" description="Helical" evidence="8">
    <location>
        <begin position="107"/>
        <end position="127"/>
    </location>
</feature>